<proteinExistence type="predicted"/>
<dbReference type="InterPro" id="IPR029033">
    <property type="entry name" value="His_PPase_superfam"/>
</dbReference>
<dbReference type="InterPro" id="IPR050275">
    <property type="entry name" value="PGM_Phosphatase"/>
</dbReference>
<dbReference type="SMART" id="SM00855">
    <property type="entry name" value="PGAM"/>
    <property type="match status" value="1"/>
</dbReference>
<dbReference type="PANTHER" id="PTHR48100">
    <property type="entry name" value="BROAD-SPECIFICITY PHOSPHATASE YOR283W-RELATED"/>
    <property type="match status" value="1"/>
</dbReference>
<keyword evidence="4" id="KW-1185">Reference proteome</keyword>
<dbReference type="AlphaFoldDB" id="A0A3B7MD26"/>
<sequence>MRLILIRHGEAVGNASGVMLGRQDVPLTERGRQQALALREKLPPPNAIYTSPLQRCRDTATLINPCPELKIQELAELIEIDQGIFTGLTWAQAQAQHPELCKELEESDYLISVPEAESMAMAWQRAKQAWKQLRRHSDEDCVWCISHGGFLQCLISVVLGSDRLWGMEIPPAAWFDFSVRVDLDGRFEAENIRWWRINAFNQNL</sequence>
<dbReference type="Pfam" id="PF00300">
    <property type="entry name" value="His_Phos_1"/>
    <property type="match status" value="1"/>
</dbReference>
<dbReference type="InterPro" id="IPR013078">
    <property type="entry name" value="His_Pase_superF_clade-1"/>
</dbReference>
<dbReference type="PROSITE" id="PS00175">
    <property type="entry name" value="PG_MUTASE"/>
    <property type="match status" value="1"/>
</dbReference>
<evidence type="ECO:0000256" key="2">
    <source>
        <dbReference type="PIRSR" id="PIRSR613078-2"/>
    </source>
</evidence>
<evidence type="ECO:0000256" key="1">
    <source>
        <dbReference type="PIRSR" id="PIRSR613078-1"/>
    </source>
</evidence>
<feature type="binding site" evidence="2">
    <location>
        <begin position="7"/>
        <end position="14"/>
    </location>
    <ligand>
        <name>substrate</name>
    </ligand>
</feature>
<evidence type="ECO:0000313" key="4">
    <source>
        <dbReference type="Proteomes" id="UP000261812"/>
    </source>
</evidence>
<dbReference type="SUPFAM" id="SSF53254">
    <property type="entry name" value="Phosphoglycerate mutase-like"/>
    <property type="match status" value="1"/>
</dbReference>
<name>A0A3B7MD26_9CYAN</name>
<dbReference type="Gene3D" id="3.40.50.1240">
    <property type="entry name" value="Phosphoglycerate mutase-like"/>
    <property type="match status" value="1"/>
</dbReference>
<organism evidence="3 4">
    <name type="scientific">Thermosynechococcus sichuanensis E542</name>
    <dbReference type="NCBI Taxonomy" id="2016101"/>
    <lineage>
        <taxon>Bacteria</taxon>
        <taxon>Bacillati</taxon>
        <taxon>Cyanobacteriota</taxon>
        <taxon>Cyanophyceae</taxon>
        <taxon>Acaryochloridales</taxon>
        <taxon>Thermosynechococcaceae</taxon>
        <taxon>Thermosynechococcus</taxon>
        <taxon>Thermosynechococcus sichuanensis</taxon>
    </lineage>
</organism>
<reference evidence="4" key="1">
    <citation type="submission" date="2018-09" db="EMBL/GenBank/DDBJ databases">
        <title>Complete genome sequence of thermophilic cyanobacteria strain Thermosynechococcus elongatus PKUAC-SCTE542.</title>
        <authorList>
            <person name="Liang Y."/>
            <person name="Tang J."/>
            <person name="Daroch M."/>
        </authorList>
    </citation>
    <scope>NUCLEOTIDE SEQUENCE [LARGE SCALE GENOMIC DNA]</scope>
    <source>
        <strain evidence="4">E542</strain>
    </source>
</reference>
<dbReference type="RefSeq" id="WP_181496247.1">
    <property type="nucleotide sequence ID" value="NZ_CP032152.1"/>
</dbReference>
<dbReference type="CDD" id="cd07067">
    <property type="entry name" value="HP_PGM_like"/>
    <property type="match status" value="1"/>
</dbReference>
<accession>A0A3B7MD26</accession>
<protein>
    <submittedName>
        <fullName evidence="3">Histidine phosphatase family protein</fullName>
    </submittedName>
</protein>
<dbReference type="KEGG" id="tsq:D3A95_03380"/>
<evidence type="ECO:0000313" key="3">
    <source>
        <dbReference type="EMBL" id="AXY67515.1"/>
    </source>
</evidence>
<feature type="binding site" evidence="2">
    <location>
        <position position="55"/>
    </location>
    <ligand>
        <name>substrate</name>
    </ligand>
</feature>
<dbReference type="GO" id="GO:0016791">
    <property type="term" value="F:phosphatase activity"/>
    <property type="evidence" value="ECO:0007669"/>
    <property type="project" value="TreeGrafter"/>
</dbReference>
<dbReference type="InterPro" id="IPR001345">
    <property type="entry name" value="PG/BPGM_mutase_AS"/>
</dbReference>
<feature type="active site" description="Tele-phosphohistidine intermediate" evidence="1">
    <location>
        <position position="8"/>
    </location>
</feature>
<gene>
    <name evidence="3" type="ORF">D3A95_03380</name>
</gene>
<feature type="active site" description="Proton donor/acceptor" evidence="1">
    <location>
        <position position="79"/>
    </location>
</feature>
<dbReference type="Proteomes" id="UP000261812">
    <property type="component" value="Chromosome"/>
</dbReference>
<dbReference type="EMBL" id="CP032152">
    <property type="protein sequence ID" value="AXY67515.1"/>
    <property type="molecule type" value="Genomic_DNA"/>
</dbReference>